<dbReference type="AlphaFoldDB" id="A0A1I7GA39"/>
<feature type="transmembrane region" description="Helical" evidence="1">
    <location>
        <begin position="23"/>
        <end position="44"/>
    </location>
</feature>
<proteinExistence type="predicted"/>
<dbReference type="EMBL" id="FPBK01000004">
    <property type="protein sequence ID" value="SFU45325.1"/>
    <property type="molecule type" value="Genomic_DNA"/>
</dbReference>
<dbReference type="InterPro" id="IPR008523">
    <property type="entry name" value="DUF805"/>
</dbReference>
<keyword evidence="3" id="KW-1185">Reference proteome</keyword>
<keyword evidence="1" id="KW-0472">Membrane</keyword>
<accession>A0A1I7GA39</accession>
<dbReference type="PANTHER" id="PTHR34980:SF2">
    <property type="entry name" value="INNER MEMBRANE PROTEIN YHAH-RELATED"/>
    <property type="match status" value="1"/>
</dbReference>
<evidence type="ECO:0000313" key="2">
    <source>
        <dbReference type="EMBL" id="SFU45325.1"/>
    </source>
</evidence>
<dbReference type="STRING" id="1224947.SAMN05216480_10421"/>
<dbReference type="Proteomes" id="UP000199138">
    <property type="component" value="Unassembled WGS sequence"/>
</dbReference>
<feature type="transmembrane region" description="Helical" evidence="1">
    <location>
        <begin position="84"/>
        <end position="104"/>
    </location>
</feature>
<keyword evidence="1" id="KW-0812">Transmembrane</keyword>
<feature type="transmembrane region" description="Helical" evidence="1">
    <location>
        <begin position="50"/>
        <end position="72"/>
    </location>
</feature>
<gene>
    <name evidence="2" type="ORF">SAMN05216480_10421</name>
</gene>
<dbReference type="OrthoDB" id="9812349at2"/>
<reference evidence="2 3" key="1">
    <citation type="submission" date="2016-10" db="EMBL/GenBank/DDBJ databases">
        <authorList>
            <person name="de Groot N.N."/>
        </authorList>
    </citation>
    <scope>NUCLEOTIDE SEQUENCE [LARGE SCALE GENOMIC DNA]</scope>
    <source>
        <strain evidence="2 3">CGMCC 1.12333</strain>
    </source>
</reference>
<name>A0A1I7GA39_9FLAO</name>
<sequence length="126" mass="14097">MKWFVKVLRQYNDFQGRARRKEYFMFALFNGLFAGAIMIIAFILNSVLDTPAFMALYGLYLLVTLVPSLAVGVRRLHDIGKSGWMLLVGCIPFIGGFWLLILMLTDSQPEANVYGENPKLGSVSAA</sequence>
<dbReference type="PANTHER" id="PTHR34980">
    <property type="entry name" value="INNER MEMBRANE PROTEIN-RELATED-RELATED"/>
    <property type="match status" value="1"/>
</dbReference>
<protein>
    <submittedName>
        <fullName evidence="2">Uncharacterized membrane protein YhaH, DUF805 family</fullName>
    </submittedName>
</protein>
<organism evidence="2 3">
    <name type="scientific">Pustulibacterium marinum</name>
    <dbReference type="NCBI Taxonomy" id="1224947"/>
    <lineage>
        <taxon>Bacteria</taxon>
        <taxon>Pseudomonadati</taxon>
        <taxon>Bacteroidota</taxon>
        <taxon>Flavobacteriia</taxon>
        <taxon>Flavobacteriales</taxon>
        <taxon>Flavobacteriaceae</taxon>
        <taxon>Pustulibacterium</taxon>
    </lineage>
</organism>
<dbReference type="GO" id="GO:0005886">
    <property type="term" value="C:plasma membrane"/>
    <property type="evidence" value="ECO:0007669"/>
    <property type="project" value="TreeGrafter"/>
</dbReference>
<dbReference type="RefSeq" id="WP_093024494.1">
    <property type="nucleotide sequence ID" value="NZ_FPBK01000004.1"/>
</dbReference>
<dbReference type="Pfam" id="PF05656">
    <property type="entry name" value="DUF805"/>
    <property type="match status" value="1"/>
</dbReference>
<evidence type="ECO:0000256" key="1">
    <source>
        <dbReference type="SAM" id="Phobius"/>
    </source>
</evidence>
<evidence type="ECO:0000313" key="3">
    <source>
        <dbReference type="Proteomes" id="UP000199138"/>
    </source>
</evidence>
<keyword evidence="1" id="KW-1133">Transmembrane helix</keyword>